<evidence type="ECO:0000256" key="2">
    <source>
        <dbReference type="SAM" id="SignalP"/>
    </source>
</evidence>
<organism evidence="3">
    <name type="scientific">Anopheles marajoara</name>
    <dbReference type="NCBI Taxonomy" id="58244"/>
    <lineage>
        <taxon>Eukaryota</taxon>
        <taxon>Metazoa</taxon>
        <taxon>Ecdysozoa</taxon>
        <taxon>Arthropoda</taxon>
        <taxon>Hexapoda</taxon>
        <taxon>Insecta</taxon>
        <taxon>Pterygota</taxon>
        <taxon>Neoptera</taxon>
        <taxon>Endopterygota</taxon>
        <taxon>Diptera</taxon>
        <taxon>Nematocera</taxon>
        <taxon>Culicoidea</taxon>
        <taxon>Culicidae</taxon>
        <taxon>Anophelinae</taxon>
        <taxon>Anopheles</taxon>
    </lineage>
</organism>
<feature type="signal peptide" evidence="2">
    <location>
        <begin position="1"/>
        <end position="16"/>
    </location>
</feature>
<dbReference type="AlphaFoldDB" id="A0A2M4CFZ4"/>
<name>A0A2M4CFZ4_9DIPT</name>
<dbReference type="EMBL" id="GGFJ01015014">
    <property type="protein sequence ID" value="MBW64155.1"/>
    <property type="molecule type" value="Transcribed_RNA"/>
</dbReference>
<protein>
    <submittedName>
        <fullName evidence="3">Putative secreted protein</fullName>
    </submittedName>
</protein>
<evidence type="ECO:0000313" key="3">
    <source>
        <dbReference type="EMBL" id="MBW64155.1"/>
    </source>
</evidence>
<sequence length="66" mass="7728">MVELLLLLLLLCGGRSCHNSVLRLQHLVHLHIFERRIQRHRDAEAGNRNTSADEERPEKVVRTFET</sequence>
<proteinExistence type="predicted"/>
<keyword evidence="2" id="KW-0732">Signal</keyword>
<reference evidence="3" key="1">
    <citation type="submission" date="2018-01" db="EMBL/GenBank/DDBJ databases">
        <title>An insight into the sialome of Amazonian anophelines.</title>
        <authorList>
            <person name="Ribeiro J.M."/>
            <person name="Scarpassa V."/>
            <person name="Calvo E."/>
        </authorList>
    </citation>
    <scope>NUCLEOTIDE SEQUENCE</scope>
    <source>
        <tissue evidence="3">Salivary glands</tissue>
    </source>
</reference>
<accession>A0A2M4CFZ4</accession>
<evidence type="ECO:0000256" key="1">
    <source>
        <dbReference type="SAM" id="MobiDB-lite"/>
    </source>
</evidence>
<feature type="region of interest" description="Disordered" evidence="1">
    <location>
        <begin position="42"/>
        <end position="66"/>
    </location>
</feature>
<feature type="chain" id="PRO_5014831144" evidence="2">
    <location>
        <begin position="17"/>
        <end position="66"/>
    </location>
</feature>